<protein>
    <submittedName>
        <fullName evidence="2">Lectin-like-7 protein</fullName>
    </submittedName>
</protein>
<dbReference type="Gene3D" id="3.10.100.10">
    <property type="entry name" value="Mannose-Binding Protein A, subunit A"/>
    <property type="match status" value="1"/>
</dbReference>
<dbReference type="InterPro" id="IPR016186">
    <property type="entry name" value="C-type_lectin-like/link_sf"/>
</dbReference>
<sequence length="106" mass="12096">KQWYQRRVRGGKAPGEIGGRCLMVEAINRASWHEMNNYCRQAGGRLAVLQDANVLYFLIKFIQENGLATHNYWIGATDEEVEGVFKWVDGNQVRMGVTILGLLERL</sequence>
<accession>W6MNW7</accession>
<evidence type="ECO:0000259" key="1">
    <source>
        <dbReference type="PROSITE" id="PS50041"/>
    </source>
</evidence>
<gene>
    <name evidence="2" type="primary">lectin-like-7</name>
</gene>
<dbReference type="SUPFAM" id="SSF56436">
    <property type="entry name" value="C-type lectin-like"/>
    <property type="match status" value="1"/>
</dbReference>
<reference evidence="2" key="1">
    <citation type="submission" date="2013-06" db="EMBL/GenBank/DDBJ databases">
        <authorList>
            <person name="Groh K."/>
        </authorList>
    </citation>
    <scope>NUCLEOTIDE SEQUENCE</scope>
    <source>
        <tissue evidence="2">Antennules</tissue>
    </source>
</reference>
<proteinExistence type="predicted"/>
<dbReference type="InterPro" id="IPR016187">
    <property type="entry name" value="CTDL_fold"/>
</dbReference>
<feature type="non-terminal residue" evidence="2">
    <location>
        <position position="1"/>
    </location>
</feature>
<dbReference type="AlphaFoldDB" id="W6MNW7"/>
<name>W6MNW7_9EUCA</name>
<dbReference type="CDD" id="cd00037">
    <property type="entry name" value="CLECT"/>
    <property type="match status" value="1"/>
</dbReference>
<dbReference type="EMBL" id="HABY01000042">
    <property type="protein sequence ID" value="CDK12571.1"/>
    <property type="molecule type" value="Transcribed_RNA"/>
</dbReference>
<feature type="domain" description="C-type lectin" evidence="1">
    <location>
        <begin position="17"/>
        <end position="93"/>
    </location>
</feature>
<dbReference type="PROSITE" id="PS50041">
    <property type="entry name" value="C_TYPE_LECTIN_2"/>
    <property type="match status" value="1"/>
</dbReference>
<organism evidence="2">
    <name type="scientific">Coenobita clypeatus</name>
    <dbReference type="NCBI Taxonomy" id="474045"/>
    <lineage>
        <taxon>Eukaryota</taxon>
        <taxon>Metazoa</taxon>
        <taxon>Ecdysozoa</taxon>
        <taxon>Arthropoda</taxon>
        <taxon>Crustacea</taxon>
        <taxon>Multicrustacea</taxon>
        <taxon>Malacostraca</taxon>
        <taxon>Eumalacostraca</taxon>
        <taxon>Eucarida</taxon>
        <taxon>Decapoda</taxon>
        <taxon>Pleocyemata</taxon>
        <taxon>Anomura</taxon>
        <taxon>Paguroidea</taxon>
        <taxon>Coenobitidae</taxon>
        <taxon>Coenobita</taxon>
    </lineage>
</organism>
<reference evidence="2" key="2">
    <citation type="submission" date="2014-02" db="EMBL/GenBank/DDBJ databases">
        <title>The hermit crab's nose antennal transcriptomics.</title>
        <authorList>
            <person name="Groh K.C."/>
            <person name="Vogel H."/>
            <person name="Stensmyr M.C."/>
            <person name="Grosse-Wilde E."/>
            <person name="Hansson B.S."/>
        </authorList>
    </citation>
    <scope>NUCLEOTIDE SEQUENCE</scope>
    <source>
        <tissue evidence="2">Antennules</tissue>
    </source>
</reference>
<dbReference type="Pfam" id="PF00059">
    <property type="entry name" value="Lectin_C"/>
    <property type="match status" value="1"/>
</dbReference>
<evidence type="ECO:0000313" key="2">
    <source>
        <dbReference type="EMBL" id="CDK12571.1"/>
    </source>
</evidence>
<dbReference type="InterPro" id="IPR001304">
    <property type="entry name" value="C-type_lectin-like"/>
</dbReference>